<dbReference type="AlphaFoldDB" id="A0A449G7K2"/>
<accession>A0A449G7K2</accession>
<reference evidence="1" key="1">
    <citation type="submission" date="2019-02" db="EMBL/GenBank/DDBJ databases">
        <authorList>
            <consortium name="Pathogen Informatics"/>
        </authorList>
    </citation>
    <scope>NUCLEOTIDE SEQUENCE</scope>
    <source>
        <strain evidence="1">3012STDY6733949</strain>
    </source>
</reference>
<organism evidence="1">
    <name type="scientific">Nocardia farcinica</name>
    <dbReference type="NCBI Taxonomy" id="37329"/>
    <lineage>
        <taxon>Bacteria</taxon>
        <taxon>Bacillati</taxon>
        <taxon>Actinomycetota</taxon>
        <taxon>Actinomycetes</taxon>
        <taxon>Mycobacteriales</taxon>
        <taxon>Nocardiaceae</taxon>
        <taxon>Nocardia</taxon>
    </lineage>
</organism>
<gene>
    <name evidence="1" type="ORF">NCTC1935_00239</name>
</gene>
<evidence type="ECO:0000313" key="1">
    <source>
        <dbReference type="EMBL" id="VFA81708.1"/>
    </source>
</evidence>
<proteinExistence type="predicted"/>
<dbReference type="EMBL" id="CAACYE010000005">
    <property type="protein sequence ID" value="VFA81708.1"/>
    <property type="molecule type" value="Genomic_DNA"/>
</dbReference>
<name>A0A449G7K2_NOCFR</name>
<dbReference type="RefSeq" id="WP_115411111.1">
    <property type="nucleotide sequence ID" value="NZ_CAACYE020000001.1"/>
</dbReference>
<sequence>MFNALNEANKIYTQAYNDIQGHIIAANELINLTDNPLGLPDDRWPNSVATTFSNPGDRKLAE</sequence>
<protein>
    <submittedName>
        <fullName evidence="1">Uncharacterized protein</fullName>
    </submittedName>
</protein>